<proteinExistence type="predicted"/>
<dbReference type="Proteomes" id="UP000507954">
    <property type="component" value="Unassembled WGS sequence"/>
</dbReference>
<organism evidence="1">
    <name type="scientific">Sinorhizobium medicae</name>
    <dbReference type="NCBI Taxonomy" id="110321"/>
    <lineage>
        <taxon>Bacteria</taxon>
        <taxon>Pseudomonadati</taxon>
        <taxon>Pseudomonadota</taxon>
        <taxon>Alphaproteobacteria</taxon>
        <taxon>Hyphomicrobiales</taxon>
        <taxon>Rhizobiaceae</taxon>
        <taxon>Sinorhizobium/Ensifer group</taxon>
        <taxon>Sinorhizobium</taxon>
    </lineage>
</organism>
<name>A0A508X035_9HYPH</name>
<evidence type="ECO:0000313" key="1">
    <source>
        <dbReference type="EMBL" id="VTZ61171.1"/>
    </source>
</evidence>
<dbReference type="EMBL" id="CABFNB010000089">
    <property type="protein sequence ID" value="VTZ61171.1"/>
    <property type="molecule type" value="Genomic_DNA"/>
</dbReference>
<gene>
    <name evidence="1" type="ORF">EMEDMD4_240114</name>
</gene>
<dbReference type="AlphaFoldDB" id="A0A508X035"/>
<reference evidence="1" key="1">
    <citation type="submission" date="2019-06" db="EMBL/GenBank/DDBJ databases">
        <authorList>
            <person name="Le Quere A."/>
            <person name="Colella S."/>
        </authorList>
    </citation>
    <scope>NUCLEOTIDE SEQUENCE</scope>
    <source>
        <strain evidence="1">EmedicaeMD41</strain>
    </source>
</reference>
<accession>A0A508X035</accession>
<protein>
    <submittedName>
        <fullName evidence="1">Uncharacterized protein</fullName>
    </submittedName>
</protein>
<sequence length="44" mass="5265">MRPGIGKVKEQPPHLASNRNRLKKNMQWLKYYSDAVRLIRRTTL</sequence>